<feature type="transmembrane region" description="Helical" evidence="8">
    <location>
        <begin position="167"/>
        <end position="184"/>
    </location>
</feature>
<dbReference type="PANTHER" id="PTHR13929:SF0">
    <property type="entry name" value="UBIA PRENYLTRANSFERASE DOMAIN-CONTAINING PROTEIN 1"/>
    <property type="match status" value="1"/>
</dbReference>
<keyword evidence="10" id="KW-1185">Reference proteome</keyword>
<reference evidence="9" key="1">
    <citation type="submission" date="2019-05" db="EMBL/GenBank/DDBJ databases">
        <title>Methanoculleus sp. FWC-SCC1, a methanogenic archaeon isolated from deep marine cold seep.</title>
        <authorList>
            <person name="Chen Y.-W."/>
            <person name="Chen S.-C."/>
            <person name="Teng N.-H."/>
            <person name="Lai M.-C."/>
        </authorList>
    </citation>
    <scope>NUCLEOTIDE SEQUENCE</scope>
    <source>
        <strain evidence="9">FWC-SCC1</strain>
    </source>
</reference>
<feature type="transmembrane region" description="Helical" evidence="8">
    <location>
        <begin position="293"/>
        <end position="314"/>
    </location>
</feature>
<sequence length="352" mass="38495">MGSTSVGKRLTTFQDHAGRRIRIMSGKYISIFSMNHRQVRTGIGGMALHTFMQFIRLGRFPFLLSGFVPFLGGAFFALLRGADFSLDQFLLGYTAMAAAHLSVHYSNDYFDADADRLGEPTGISGGSGILAQEPALKPYAKWTAIALMAFSILLGYLFLIIYEFPSYFLIFAIGGNLLGWYYTAPPLRLAYNNLGEVTNMITFGLLMPGAGYFVAMGTLDLAFFAYSVPFFLYGLVFITSVEIPDREADVAGGKPTMIVRKGRAYGFRVIAVAAAAATLVITLYAATDLFAPINFWPVAAISCIPLGVALWGYSARCTERKCAMRYVTANITAYFLFTGLVALYFILLAIGI</sequence>
<dbReference type="EMBL" id="VCYH01000011">
    <property type="protein sequence ID" value="MDN7025941.1"/>
    <property type="molecule type" value="Genomic_DNA"/>
</dbReference>
<evidence type="ECO:0000256" key="6">
    <source>
        <dbReference type="ARBA" id="ARBA00022989"/>
    </source>
</evidence>
<dbReference type="Proteomes" id="UP001168338">
    <property type="component" value="Unassembled WGS sequence"/>
</dbReference>
<feature type="transmembrane region" description="Helical" evidence="8">
    <location>
        <begin position="326"/>
        <end position="350"/>
    </location>
</feature>
<evidence type="ECO:0000256" key="5">
    <source>
        <dbReference type="ARBA" id="ARBA00022692"/>
    </source>
</evidence>
<evidence type="ECO:0000313" key="10">
    <source>
        <dbReference type="Proteomes" id="UP001168338"/>
    </source>
</evidence>
<accession>A0ABT8MDD4</accession>
<dbReference type="Pfam" id="PF01040">
    <property type="entry name" value="UbiA"/>
    <property type="match status" value="1"/>
</dbReference>
<evidence type="ECO:0000256" key="7">
    <source>
        <dbReference type="ARBA" id="ARBA00023136"/>
    </source>
</evidence>
<evidence type="ECO:0000256" key="1">
    <source>
        <dbReference type="ARBA" id="ARBA00004651"/>
    </source>
</evidence>
<keyword evidence="4" id="KW-0808">Transferase</keyword>
<proteinExistence type="predicted"/>
<name>A0ABT8MDD4_9EURY</name>
<dbReference type="CDD" id="cd13962">
    <property type="entry name" value="PT_UbiA_UBIAD1"/>
    <property type="match status" value="1"/>
</dbReference>
<evidence type="ECO:0000256" key="2">
    <source>
        <dbReference type="ARBA" id="ARBA00004863"/>
    </source>
</evidence>
<dbReference type="InterPro" id="IPR000537">
    <property type="entry name" value="UbiA_prenyltransferase"/>
</dbReference>
<dbReference type="Gene3D" id="1.10.357.140">
    <property type="entry name" value="UbiA prenyltransferase"/>
    <property type="match status" value="1"/>
</dbReference>
<evidence type="ECO:0000256" key="4">
    <source>
        <dbReference type="ARBA" id="ARBA00022679"/>
    </source>
</evidence>
<feature type="transmembrane region" description="Helical" evidence="8">
    <location>
        <begin position="221"/>
        <end position="244"/>
    </location>
</feature>
<dbReference type="InterPro" id="IPR044878">
    <property type="entry name" value="UbiA_sf"/>
</dbReference>
<keyword evidence="3" id="KW-0474">Menaquinone biosynthesis</keyword>
<keyword evidence="5 8" id="KW-0812">Transmembrane</keyword>
<feature type="transmembrane region" description="Helical" evidence="8">
    <location>
        <begin position="265"/>
        <end position="287"/>
    </location>
</feature>
<evidence type="ECO:0000256" key="8">
    <source>
        <dbReference type="SAM" id="Phobius"/>
    </source>
</evidence>
<feature type="transmembrane region" description="Helical" evidence="8">
    <location>
        <begin position="196"/>
        <end position="215"/>
    </location>
</feature>
<keyword evidence="7 8" id="KW-0472">Membrane</keyword>
<protein>
    <submittedName>
        <fullName evidence="9">Prenyltransferase</fullName>
    </submittedName>
</protein>
<feature type="transmembrane region" description="Helical" evidence="8">
    <location>
        <begin position="60"/>
        <end position="79"/>
    </location>
</feature>
<dbReference type="PANTHER" id="PTHR13929">
    <property type="entry name" value="1,4-DIHYDROXY-2-NAPHTHOATE OCTAPRENYLTRANSFERASE"/>
    <property type="match status" value="1"/>
</dbReference>
<feature type="transmembrane region" description="Helical" evidence="8">
    <location>
        <begin position="142"/>
        <end position="161"/>
    </location>
</feature>
<gene>
    <name evidence="9" type="ORF">FGU65_13785</name>
</gene>
<keyword evidence="6 8" id="KW-1133">Transmembrane helix</keyword>
<evidence type="ECO:0000313" key="9">
    <source>
        <dbReference type="EMBL" id="MDN7025941.1"/>
    </source>
</evidence>
<comment type="pathway">
    <text evidence="2">Quinol/quinone metabolism; menaquinone biosynthesis.</text>
</comment>
<dbReference type="InterPro" id="IPR026046">
    <property type="entry name" value="UBIAD1"/>
</dbReference>
<organism evidence="9 10">
    <name type="scientific">Methanoculleus frigidifontis</name>
    <dbReference type="NCBI Taxonomy" id="2584085"/>
    <lineage>
        <taxon>Archaea</taxon>
        <taxon>Methanobacteriati</taxon>
        <taxon>Methanobacteriota</taxon>
        <taxon>Stenosarchaea group</taxon>
        <taxon>Methanomicrobia</taxon>
        <taxon>Methanomicrobiales</taxon>
        <taxon>Methanomicrobiaceae</taxon>
        <taxon>Methanoculleus</taxon>
    </lineage>
</organism>
<comment type="caution">
    <text evidence="9">The sequence shown here is derived from an EMBL/GenBank/DDBJ whole genome shotgun (WGS) entry which is preliminary data.</text>
</comment>
<evidence type="ECO:0000256" key="3">
    <source>
        <dbReference type="ARBA" id="ARBA00022428"/>
    </source>
</evidence>
<comment type="subcellular location">
    <subcellularLocation>
        <location evidence="1">Cell membrane</location>
        <topology evidence="1">Multi-pass membrane protein</topology>
    </subcellularLocation>
</comment>